<reference evidence="2 4" key="2">
    <citation type="submission" date="2018-11" db="EMBL/GenBank/DDBJ databases">
        <authorList>
            <consortium name="Pathogen Informatics"/>
        </authorList>
    </citation>
    <scope>NUCLEOTIDE SEQUENCE [LARGE SCALE GENOMIC DNA]</scope>
</reference>
<dbReference type="EMBL" id="UYYG01001181">
    <property type="protein sequence ID" value="VDN59399.1"/>
    <property type="molecule type" value="Genomic_DNA"/>
</dbReference>
<evidence type="ECO:0000313" key="2">
    <source>
        <dbReference type="EMBL" id="VDN59399.1"/>
    </source>
</evidence>
<gene>
    <name evidence="2" type="ORF">DME_LOCUS9372</name>
</gene>
<sequence length="869" mass="98833">MLPEDCLNHEWIVGSRFKAANDLILNQPNTGKPLSKESIKSYIHNKRFKRAAWALVFLSKFKKYGLISLKDLKEESYSNNITRTNNKKSNSCVFTSKIFKNDSEFLQTSIRWSVRLSNGSTESAFESLLKVDAKLKESPRKVREKEKMRNANLVMNGSCSNITKKAESRKQKEETNKKFNNTVEDLSKRKIEKPRIQKMNKAGTVAKMLSFFAEKIEANKRSERKASRAGRTLRDIHISTPGQEITMLFANEHSKKTKNLDKLVSEKDIQNSSNKERQKWQIITEERKNPITKKEKEGKKKTENKENEGILVEGKIGVTDILNNKKESINSDKEVHIKSKATAVAEIKARKEEKEISETIIPSRTDKINLSRYLDKNQNSGLNTEKNEMILNGLQTNSRFSDESSKTYMPKESVIQIEARNEQNKFILNENFVQRVSHIDSKRSKAKLPISFEPCSSSQGTNFVGIDEKGKNIEMKVKTVDAKKKNSLKKLAGKTVAESNKYNLSIPINGEVLLNALKKNEIAIEVINEKNTIFQSSSCEKSSDGSKLKLNDEVSRRRMQKHTAVTTCTGYKHNIKESVGIQQEICIKNEVKPRKFCSNRIKKFPALNKDQLKASITEDGKNSSINEFVPKPLKSKKKVAERTMVQPHLNENSRQNLLRPKVSREPSLTASDPVTDSINCIKESANLNRLLSNAISTDKIISKTPQIWNVSVRRSINGENYINTVVTMPSDAKLKKKTTKEMTDIGGQLSYPTKITAKNVFPLIRIKSETNVTPKSSENLKKIQESVDDSGMNQKKSLNIRCSVEDSEIKTKSLEASRFDCLKMSLESRIIAASNERRLCIKQNEIKLPINISDNTKKAFVKWKEMEQK</sequence>
<dbReference type="STRING" id="318479.A0A0N4UEN5"/>
<reference evidence="5" key="1">
    <citation type="submission" date="2017-02" db="UniProtKB">
        <authorList>
            <consortium name="WormBaseParasite"/>
        </authorList>
    </citation>
    <scope>IDENTIFICATION</scope>
</reference>
<evidence type="ECO:0000313" key="3">
    <source>
        <dbReference type="Proteomes" id="UP000038040"/>
    </source>
</evidence>
<accession>A0A0N4UEN5</accession>
<evidence type="ECO:0000313" key="5">
    <source>
        <dbReference type="WBParaSite" id="DME_0000584801-mRNA-1"/>
    </source>
</evidence>
<protein>
    <submittedName>
        <fullName evidence="2 5">Uncharacterized protein</fullName>
    </submittedName>
</protein>
<name>A0A0N4UEN5_DRAME</name>
<evidence type="ECO:0000256" key="1">
    <source>
        <dbReference type="SAM" id="MobiDB-lite"/>
    </source>
</evidence>
<evidence type="ECO:0000313" key="4">
    <source>
        <dbReference type="Proteomes" id="UP000274756"/>
    </source>
</evidence>
<dbReference type="Proteomes" id="UP000038040">
    <property type="component" value="Unplaced"/>
</dbReference>
<organism evidence="3 5">
    <name type="scientific">Dracunculus medinensis</name>
    <name type="common">Guinea worm</name>
    <dbReference type="NCBI Taxonomy" id="318479"/>
    <lineage>
        <taxon>Eukaryota</taxon>
        <taxon>Metazoa</taxon>
        <taxon>Ecdysozoa</taxon>
        <taxon>Nematoda</taxon>
        <taxon>Chromadorea</taxon>
        <taxon>Rhabditida</taxon>
        <taxon>Spirurina</taxon>
        <taxon>Dracunculoidea</taxon>
        <taxon>Dracunculidae</taxon>
        <taxon>Dracunculus</taxon>
    </lineage>
</organism>
<dbReference type="WBParaSite" id="DME_0000584801-mRNA-1">
    <property type="protein sequence ID" value="DME_0000584801-mRNA-1"/>
    <property type="gene ID" value="DME_0000584801"/>
</dbReference>
<proteinExistence type="predicted"/>
<keyword evidence="4" id="KW-1185">Reference proteome</keyword>
<feature type="region of interest" description="Disordered" evidence="1">
    <location>
        <begin position="647"/>
        <end position="670"/>
    </location>
</feature>
<dbReference type="Proteomes" id="UP000274756">
    <property type="component" value="Unassembled WGS sequence"/>
</dbReference>
<dbReference type="AlphaFoldDB" id="A0A0N4UEN5"/>